<dbReference type="NCBIfam" id="TIGR01466">
    <property type="entry name" value="cobJ_cbiH"/>
    <property type="match status" value="1"/>
</dbReference>
<dbReference type="Gene3D" id="3.40.1010.10">
    <property type="entry name" value="Cobalt-precorrin-4 Transmethylase, Domain 1"/>
    <property type="match status" value="1"/>
</dbReference>
<protein>
    <submittedName>
        <fullName evidence="7">Precorrin-3B C(17)-methyltransferase</fullName>
        <ecNumber evidence="7">2.1.1.131</ecNumber>
    </submittedName>
</protein>
<dbReference type="Gene3D" id="3.30.950.10">
    <property type="entry name" value="Methyltransferase, Cobalt-precorrin-4 Transmethylase, Domain 2"/>
    <property type="match status" value="1"/>
</dbReference>
<dbReference type="PANTHER" id="PTHR47036:SF1">
    <property type="entry name" value="COBALT-FACTOR III C(17)-METHYLTRANSFERASE-RELATED"/>
    <property type="match status" value="1"/>
</dbReference>
<feature type="domain" description="Tetrapyrrole methylase" evidence="6">
    <location>
        <begin position="6"/>
        <end position="210"/>
    </location>
</feature>
<comment type="pathway">
    <text evidence="1">Cofactor biosynthesis; adenosylcobalamin biosynthesis.</text>
</comment>
<dbReference type="RefSeq" id="WP_042687352.1">
    <property type="nucleotide sequence ID" value="NZ_DUIH01000011.1"/>
</dbReference>
<evidence type="ECO:0000313" key="7">
    <source>
        <dbReference type="EMBL" id="HIH69593.1"/>
    </source>
</evidence>
<dbReference type="InterPro" id="IPR000878">
    <property type="entry name" value="4pyrrol_Mease"/>
</dbReference>
<organism evidence="7 8">
    <name type="scientific">Methermicoccus shengliensis</name>
    <dbReference type="NCBI Taxonomy" id="660064"/>
    <lineage>
        <taxon>Archaea</taxon>
        <taxon>Methanobacteriati</taxon>
        <taxon>Methanobacteriota</taxon>
        <taxon>Stenosarchaea group</taxon>
        <taxon>Methanomicrobia</taxon>
        <taxon>Methanosarcinales</taxon>
        <taxon>Methermicoccaceae</taxon>
        <taxon>Methermicoccus</taxon>
    </lineage>
</organism>
<dbReference type="PANTHER" id="PTHR47036">
    <property type="entry name" value="COBALT-FACTOR III C(17)-METHYLTRANSFERASE-RELATED"/>
    <property type="match status" value="1"/>
</dbReference>
<keyword evidence="3 7" id="KW-0489">Methyltransferase</keyword>
<name>A0A832RWM5_9EURY</name>
<dbReference type="EC" id="2.1.1.131" evidence="7"/>
<dbReference type="Pfam" id="PF00590">
    <property type="entry name" value="TP_methylase"/>
    <property type="match status" value="1"/>
</dbReference>
<evidence type="ECO:0000256" key="2">
    <source>
        <dbReference type="ARBA" id="ARBA00022573"/>
    </source>
</evidence>
<dbReference type="GO" id="GO:0030789">
    <property type="term" value="F:precorrin-3B C17-methyltransferase activity"/>
    <property type="evidence" value="ECO:0007669"/>
    <property type="project" value="UniProtKB-EC"/>
</dbReference>
<dbReference type="UniPathway" id="UPA00148"/>
<gene>
    <name evidence="7" type="primary">cobJ</name>
    <name evidence="7" type="ORF">HA299_03085</name>
</gene>
<evidence type="ECO:0000313" key="8">
    <source>
        <dbReference type="Proteomes" id="UP000600363"/>
    </source>
</evidence>
<dbReference type="InterPro" id="IPR035996">
    <property type="entry name" value="4pyrrol_Methylase_sf"/>
</dbReference>
<dbReference type="InterPro" id="IPR006363">
    <property type="entry name" value="Cbl_synth_CobJ/CibH_dom"/>
</dbReference>
<evidence type="ECO:0000256" key="5">
    <source>
        <dbReference type="ARBA" id="ARBA00022691"/>
    </source>
</evidence>
<dbReference type="GO" id="GO:0009236">
    <property type="term" value="P:cobalamin biosynthetic process"/>
    <property type="evidence" value="ECO:0007669"/>
    <property type="project" value="UniProtKB-UniPathway"/>
</dbReference>
<dbReference type="CDD" id="cd11646">
    <property type="entry name" value="Precorrin_3B_C17_MT"/>
    <property type="match status" value="1"/>
</dbReference>
<dbReference type="SUPFAM" id="SSF53790">
    <property type="entry name" value="Tetrapyrrole methylase"/>
    <property type="match status" value="1"/>
</dbReference>
<evidence type="ECO:0000259" key="6">
    <source>
        <dbReference type="Pfam" id="PF00590"/>
    </source>
</evidence>
<keyword evidence="4 7" id="KW-0808">Transferase</keyword>
<dbReference type="InterPro" id="IPR014776">
    <property type="entry name" value="4pyrrole_Mease_sub2"/>
</dbReference>
<reference evidence="7" key="1">
    <citation type="journal article" date="2020" name="bioRxiv">
        <title>A rank-normalized archaeal taxonomy based on genome phylogeny resolves widespread incomplete and uneven classifications.</title>
        <authorList>
            <person name="Rinke C."/>
            <person name="Chuvochina M."/>
            <person name="Mussig A.J."/>
            <person name="Chaumeil P.-A."/>
            <person name="Waite D.W."/>
            <person name="Whitman W.B."/>
            <person name="Parks D.H."/>
            <person name="Hugenholtz P."/>
        </authorList>
    </citation>
    <scope>NUCLEOTIDE SEQUENCE</scope>
    <source>
        <strain evidence="7">UBA12518</strain>
    </source>
</reference>
<accession>A0A832RWM5</accession>
<evidence type="ECO:0000256" key="4">
    <source>
        <dbReference type="ARBA" id="ARBA00022679"/>
    </source>
</evidence>
<keyword evidence="5" id="KW-0949">S-adenosyl-L-methionine</keyword>
<proteinExistence type="predicted"/>
<comment type="caution">
    <text evidence="7">The sequence shown here is derived from an EMBL/GenBank/DDBJ whole genome shotgun (WGS) entry which is preliminary data.</text>
</comment>
<sequence>MPSQGKLYVVGIGPGMEDMLTLRALRALEQSEYVLGHRTYTQRIRHLTRAQIIESGMGQEVNRVKRACELATNSIVSLVSGGDPSIYGMASLVVEYIHKRNIDVCYEVIPGITALCAASPLLGCAISGDHVVISLSDHLTPWEVIEKRLKCALHGDFVVVIYNPSSRQRGDNLLKALEIVLSERGDAPIGVVKNAMREGERVCISSASELFESPELVDMHTLLVVGSSETRIDDGVMITPRGYARKYIYR</sequence>
<dbReference type="GO" id="GO:0032259">
    <property type="term" value="P:methylation"/>
    <property type="evidence" value="ECO:0007669"/>
    <property type="project" value="UniProtKB-KW"/>
</dbReference>
<evidence type="ECO:0000256" key="1">
    <source>
        <dbReference type="ARBA" id="ARBA00004953"/>
    </source>
</evidence>
<keyword evidence="2" id="KW-0169">Cobalamin biosynthesis</keyword>
<dbReference type="InterPro" id="IPR051810">
    <property type="entry name" value="Precorrin_MeTrfase"/>
</dbReference>
<evidence type="ECO:0000256" key="3">
    <source>
        <dbReference type="ARBA" id="ARBA00022603"/>
    </source>
</evidence>
<dbReference type="AlphaFoldDB" id="A0A832RWM5"/>
<dbReference type="Proteomes" id="UP000600363">
    <property type="component" value="Unassembled WGS sequence"/>
</dbReference>
<dbReference type="EMBL" id="DUIH01000011">
    <property type="protein sequence ID" value="HIH69593.1"/>
    <property type="molecule type" value="Genomic_DNA"/>
</dbReference>
<dbReference type="InterPro" id="IPR014777">
    <property type="entry name" value="4pyrrole_Mease_sub1"/>
</dbReference>